<name>A0ABM8FNK5_9BACT</name>
<dbReference type="Proteomes" id="UP001321445">
    <property type="component" value="Plasmid pISO32_1"/>
</dbReference>
<keyword evidence="2" id="KW-0378">Hydrolase</keyword>
<keyword evidence="3" id="KW-0067">ATP-binding</keyword>
<feature type="domain" description="Helicase ATP-binding" evidence="6">
    <location>
        <begin position="1"/>
        <end position="134"/>
    </location>
</feature>
<keyword evidence="3" id="KW-0347">Helicase</keyword>
<evidence type="ECO:0000313" key="7">
    <source>
        <dbReference type="EMBL" id="BDY13978.1"/>
    </source>
</evidence>
<organism evidence="7 8">
    <name type="scientific">Hydrogenimonas cancrithermarum</name>
    <dbReference type="NCBI Taxonomy" id="2993563"/>
    <lineage>
        <taxon>Bacteria</taxon>
        <taxon>Pseudomonadati</taxon>
        <taxon>Campylobacterota</taxon>
        <taxon>Epsilonproteobacteria</taxon>
        <taxon>Campylobacterales</taxon>
        <taxon>Hydrogenimonadaceae</taxon>
        <taxon>Hydrogenimonas</taxon>
    </lineage>
</organism>
<evidence type="ECO:0000256" key="2">
    <source>
        <dbReference type="ARBA" id="ARBA00022801"/>
    </source>
</evidence>
<evidence type="ECO:0000259" key="6">
    <source>
        <dbReference type="PROSITE" id="PS51192"/>
    </source>
</evidence>
<dbReference type="InterPro" id="IPR047112">
    <property type="entry name" value="RecG/Mfd"/>
</dbReference>
<dbReference type="InterPro" id="IPR011545">
    <property type="entry name" value="DEAD/DEAH_box_helicase_dom"/>
</dbReference>
<keyword evidence="4" id="KW-0238">DNA-binding</keyword>
<evidence type="ECO:0000256" key="3">
    <source>
        <dbReference type="ARBA" id="ARBA00022806"/>
    </source>
</evidence>
<accession>A0ABM8FNK5</accession>
<keyword evidence="8" id="KW-1185">Reference proteome</keyword>
<dbReference type="Pfam" id="PF00270">
    <property type="entry name" value="DEAD"/>
    <property type="match status" value="1"/>
</dbReference>
<evidence type="ECO:0000256" key="1">
    <source>
        <dbReference type="ARBA" id="ARBA00022763"/>
    </source>
</evidence>
<dbReference type="InterPro" id="IPR014001">
    <property type="entry name" value="Helicase_ATP-bd"/>
</dbReference>
<keyword evidence="5" id="KW-0234">DNA repair</keyword>
<dbReference type="PROSITE" id="PS51192">
    <property type="entry name" value="HELICASE_ATP_BIND_1"/>
    <property type="match status" value="1"/>
</dbReference>
<evidence type="ECO:0000313" key="8">
    <source>
        <dbReference type="Proteomes" id="UP001321445"/>
    </source>
</evidence>
<dbReference type="SUPFAM" id="SSF52540">
    <property type="entry name" value="P-loop containing nucleoside triphosphate hydrolases"/>
    <property type="match status" value="1"/>
</dbReference>
<keyword evidence="3" id="KW-0547">Nucleotide-binding</keyword>
<evidence type="ECO:0000256" key="4">
    <source>
        <dbReference type="ARBA" id="ARBA00023125"/>
    </source>
</evidence>
<gene>
    <name evidence="7" type="ORF">HCR_22910</name>
</gene>
<dbReference type="EMBL" id="AP027371">
    <property type="protein sequence ID" value="BDY13978.1"/>
    <property type="molecule type" value="Genomic_DNA"/>
</dbReference>
<sequence>MVGASGSGHQSIITCPSSILARQHYNEFKKYAKALGIPIFFFTGDMGKREKNRVKKAALSKENAIFVGTRSLNNLVYSKLGLLIVDEEQKEGVGSKDALLKKSQLLPHQILMSATPIPRTLASTVFSNFEALRINAKPAGRKPIITELIRDK</sequence>
<protein>
    <recommendedName>
        <fullName evidence="6">Helicase ATP-binding domain-containing protein</fullName>
    </recommendedName>
</protein>
<reference evidence="7 8" key="1">
    <citation type="submission" date="2023-03" db="EMBL/GenBank/DDBJ databases">
        <title>Description of Hydrogenimonas sp. ISO32.</title>
        <authorList>
            <person name="Mino S."/>
            <person name="Fukazawa S."/>
            <person name="Sawabe T."/>
        </authorList>
    </citation>
    <scope>NUCLEOTIDE SEQUENCE [LARGE SCALE GENOMIC DNA]</scope>
    <source>
        <strain evidence="7 8">ISO32</strain>
        <plasmid evidence="7 8">pISO32_1</plasmid>
    </source>
</reference>
<geneLocation type="plasmid" evidence="7 8">
    <name>pISO32_1</name>
</geneLocation>
<keyword evidence="7" id="KW-0614">Plasmid</keyword>
<keyword evidence="1" id="KW-0227">DNA damage</keyword>
<dbReference type="InterPro" id="IPR027417">
    <property type="entry name" value="P-loop_NTPase"/>
</dbReference>
<dbReference type="PANTHER" id="PTHR47964:SF1">
    <property type="entry name" value="ATP-DEPENDENT DNA HELICASE HOMOLOG RECG, CHLOROPLASTIC"/>
    <property type="match status" value="1"/>
</dbReference>
<proteinExistence type="predicted"/>
<evidence type="ECO:0000256" key="5">
    <source>
        <dbReference type="ARBA" id="ARBA00023204"/>
    </source>
</evidence>
<dbReference type="PANTHER" id="PTHR47964">
    <property type="entry name" value="ATP-DEPENDENT DNA HELICASE HOMOLOG RECG, CHLOROPLASTIC"/>
    <property type="match status" value="1"/>
</dbReference>
<dbReference type="Gene3D" id="3.40.50.300">
    <property type="entry name" value="P-loop containing nucleotide triphosphate hydrolases"/>
    <property type="match status" value="1"/>
</dbReference>